<name>A0A7G2CTQ0_9TRYP</name>
<feature type="transmembrane region" description="Helical" evidence="1">
    <location>
        <begin position="102"/>
        <end position="126"/>
    </location>
</feature>
<dbReference type="EMBL" id="LR877166">
    <property type="protein sequence ID" value="CAD2221612.1"/>
    <property type="molecule type" value="Genomic_DNA"/>
</dbReference>
<dbReference type="AlphaFoldDB" id="A0A7G2CTQ0"/>
<dbReference type="VEuPathDB" id="TriTrypDB:ADEAN_000914400"/>
<evidence type="ECO:0000313" key="3">
    <source>
        <dbReference type="Proteomes" id="UP000515908"/>
    </source>
</evidence>
<keyword evidence="1" id="KW-1133">Transmembrane helix</keyword>
<keyword evidence="1" id="KW-0812">Transmembrane</keyword>
<protein>
    <submittedName>
        <fullName evidence="2">Amastin surface glycoprotein, putative</fullName>
    </submittedName>
</protein>
<sequence>MSTVPVFVVAVIFTVLQLFVFLLALIGTPLPQVRAAGQCTTLFGVQSACYSTAYEAHNSEYGCAAEKQAMTIASAFAVISVVLAFVTLIFAILMHVGVRCLVVIPFVLMCCGVITLCIPWAILLWTRSVDMCNVLGVRYTPNNGATLMTGFILIVVAWSLQVVNLLVFTVLGNMW</sequence>
<organism evidence="2 3">
    <name type="scientific">Angomonas deanei</name>
    <dbReference type="NCBI Taxonomy" id="59799"/>
    <lineage>
        <taxon>Eukaryota</taxon>
        <taxon>Discoba</taxon>
        <taxon>Euglenozoa</taxon>
        <taxon>Kinetoplastea</taxon>
        <taxon>Metakinetoplastina</taxon>
        <taxon>Trypanosomatida</taxon>
        <taxon>Trypanosomatidae</taxon>
        <taxon>Strigomonadinae</taxon>
        <taxon>Angomonas</taxon>
    </lineage>
</organism>
<dbReference type="InterPro" id="IPR009944">
    <property type="entry name" value="Amastin"/>
</dbReference>
<feature type="transmembrane region" description="Helical" evidence="1">
    <location>
        <begin position="6"/>
        <end position="26"/>
    </location>
</feature>
<keyword evidence="1" id="KW-0472">Membrane</keyword>
<feature type="transmembrane region" description="Helical" evidence="1">
    <location>
        <begin position="75"/>
        <end position="96"/>
    </location>
</feature>
<evidence type="ECO:0000256" key="1">
    <source>
        <dbReference type="SAM" id="Phobius"/>
    </source>
</evidence>
<proteinExistence type="predicted"/>
<dbReference type="PANTHER" id="PTHR33297:SF4">
    <property type="entry name" value="AMASTIN"/>
    <property type="match status" value="1"/>
</dbReference>
<reference evidence="2 3" key="1">
    <citation type="submission" date="2020-08" db="EMBL/GenBank/DDBJ databases">
        <authorList>
            <person name="Newling K."/>
            <person name="Davey J."/>
            <person name="Forrester S."/>
        </authorList>
    </citation>
    <scope>NUCLEOTIDE SEQUENCE [LARGE SCALE GENOMIC DNA]</scope>
    <source>
        <strain evidence="3">Crithidia deanei Carvalho (ATCC PRA-265)</strain>
    </source>
</reference>
<dbReference type="PANTHER" id="PTHR33297">
    <property type="entry name" value="AMASTIN-LIKE SURFACE PROTEIN-LIKE PROTEIN-RELATED"/>
    <property type="match status" value="1"/>
</dbReference>
<keyword evidence="3" id="KW-1185">Reference proteome</keyword>
<feature type="transmembrane region" description="Helical" evidence="1">
    <location>
        <begin position="147"/>
        <end position="171"/>
    </location>
</feature>
<evidence type="ECO:0000313" key="2">
    <source>
        <dbReference type="EMBL" id="CAD2221612.1"/>
    </source>
</evidence>
<dbReference type="Pfam" id="PF07344">
    <property type="entry name" value="Amastin"/>
    <property type="match status" value="1"/>
</dbReference>
<dbReference type="Proteomes" id="UP000515908">
    <property type="component" value="Chromosome 22"/>
</dbReference>
<accession>A0A7G2CTQ0</accession>
<gene>
    <name evidence="2" type="ORF">ADEAN_000914400</name>
</gene>